<dbReference type="Proteomes" id="UP000823561">
    <property type="component" value="Chromosome 18"/>
</dbReference>
<protein>
    <submittedName>
        <fullName evidence="2">Uncharacterized protein</fullName>
    </submittedName>
</protein>
<keyword evidence="3" id="KW-1185">Reference proteome</keyword>
<accession>A0AAV6FY91</accession>
<evidence type="ECO:0000313" key="3">
    <source>
        <dbReference type="Proteomes" id="UP000823561"/>
    </source>
</evidence>
<feature type="region of interest" description="Disordered" evidence="1">
    <location>
        <begin position="19"/>
        <end position="40"/>
    </location>
</feature>
<proteinExistence type="predicted"/>
<name>A0AAV6FY91_9TELE</name>
<dbReference type="AlphaFoldDB" id="A0AAV6FY91"/>
<gene>
    <name evidence="2" type="ORF">AALO_G00234990</name>
</gene>
<feature type="compositionally biased region" description="Pro residues" evidence="1">
    <location>
        <begin position="26"/>
        <end position="38"/>
    </location>
</feature>
<sequence length="72" mass="8239">MTRSRCTRQPRVMVHKKKIHQGFNMIPPPPPHTTPLPPNHSVLVVKQKPLQTPQRRTPERCLGLLEGHHTGI</sequence>
<comment type="caution">
    <text evidence="2">The sequence shown here is derived from an EMBL/GenBank/DDBJ whole genome shotgun (WGS) entry which is preliminary data.</text>
</comment>
<evidence type="ECO:0000256" key="1">
    <source>
        <dbReference type="SAM" id="MobiDB-lite"/>
    </source>
</evidence>
<reference evidence="2" key="1">
    <citation type="submission" date="2020-10" db="EMBL/GenBank/DDBJ databases">
        <title>Chromosome-scale genome assembly of the Allis shad, Alosa alosa.</title>
        <authorList>
            <person name="Margot Z."/>
            <person name="Christophe K."/>
            <person name="Cabau C."/>
            <person name="Louis A."/>
            <person name="Berthelot C."/>
            <person name="Parey E."/>
            <person name="Roest Crollius H."/>
            <person name="Montfort J."/>
            <person name="Robinson-Rechavi M."/>
            <person name="Bucao C."/>
            <person name="Bouchez O."/>
            <person name="Gislard M."/>
            <person name="Lluch J."/>
            <person name="Milhes M."/>
            <person name="Lampietro C."/>
            <person name="Lopez Roques C."/>
            <person name="Donnadieu C."/>
            <person name="Braasch I."/>
            <person name="Desvignes T."/>
            <person name="Postlethwait J."/>
            <person name="Bobe J."/>
            <person name="Guiguen Y."/>
        </authorList>
    </citation>
    <scope>NUCLEOTIDE SEQUENCE</scope>
    <source>
        <strain evidence="2">M-15738</strain>
        <tissue evidence="2">Blood</tissue>
    </source>
</reference>
<evidence type="ECO:0000313" key="2">
    <source>
        <dbReference type="EMBL" id="KAG5266686.1"/>
    </source>
</evidence>
<organism evidence="2 3">
    <name type="scientific">Alosa alosa</name>
    <name type="common">allis shad</name>
    <dbReference type="NCBI Taxonomy" id="278164"/>
    <lineage>
        <taxon>Eukaryota</taxon>
        <taxon>Metazoa</taxon>
        <taxon>Chordata</taxon>
        <taxon>Craniata</taxon>
        <taxon>Vertebrata</taxon>
        <taxon>Euteleostomi</taxon>
        <taxon>Actinopterygii</taxon>
        <taxon>Neopterygii</taxon>
        <taxon>Teleostei</taxon>
        <taxon>Clupei</taxon>
        <taxon>Clupeiformes</taxon>
        <taxon>Clupeoidei</taxon>
        <taxon>Clupeidae</taxon>
        <taxon>Alosa</taxon>
    </lineage>
</organism>
<dbReference type="EMBL" id="JADWDJ010000018">
    <property type="protein sequence ID" value="KAG5266686.1"/>
    <property type="molecule type" value="Genomic_DNA"/>
</dbReference>